<dbReference type="SUPFAM" id="SSF63867">
    <property type="entry name" value="MoeA C-terminal domain-like"/>
    <property type="match status" value="1"/>
</dbReference>
<dbReference type="NCBIfam" id="TIGR00177">
    <property type="entry name" value="molyb_syn"/>
    <property type="match status" value="1"/>
</dbReference>
<feature type="domain" description="MoaB/Mog" evidence="3">
    <location>
        <begin position="186"/>
        <end position="323"/>
    </location>
</feature>
<dbReference type="InterPro" id="IPR005110">
    <property type="entry name" value="MoeA_linker/N"/>
</dbReference>
<dbReference type="STRING" id="593750.Metfor_0609"/>
<sequence length="402" mass="42314">MSRFFSVISVEDAVRTAERIAPPSQPEKIPIDTSAGRVLAADVHSDTDIPGFDRSVVDGYAVRSADTTGAGDSIPALLRCVGRVAMGKSDPLLVIGNAECAYIPTGGVLPQGADAAVMVEYTETAGDTVLVKKAASHGENIIRKDEDFRYGETVFTAGHRLTPQDTGVLSACGCVDVTVAKKPVVGIISTGNELVPADVVPGPGQVRDANAPMLAAWLLEYGCLPRRYGIAKDEREAFEAVIARAVAECDVVLLSGGSSKDDRDMTASVIASKGEVLVHGIALAPGKPTIIGTIGSTPVFGLPGHPASAFVVLIAIVRPLLDRMLGQSEPLIRTVRATLSENIPSQRGREEYVRVKVRDGIATPFFGKSGLLNTLVRSHGLIRIPAGFEGLEKGSTVDVILW</sequence>
<dbReference type="eggNOG" id="arCOG00216">
    <property type="taxonomic scope" value="Archaea"/>
</dbReference>
<dbReference type="NCBIfam" id="NF045515">
    <property type="entry name" value="Glp_gephyrin"/>
    <property type="match status" value="1"/>
</dbReference>
<reference evidence="5" key="1">
    <citation type="submission" date="2011-12" db="EMBL/GenBank/DDBJ databases">
        <title>Complete sequence of Methanoregula formicicum SMSP.</title>
        <authorList>
            <person name="Lucas S."/>
            <person name="Han J."/>
            <person name="Lapidus A."/>
            <person name="Cheng J.-F."/>
            <person name="Goodwin L."/>
            <person name="Pitluck S."/>
            <person name="Peters L."/>
            <person name="Ovchinnikova G."/>
            <person name="Teshima H."/>
            <person name="Detter J.C."/>
            <person name="Han C."/>
            <person name="Tapia R."/>
            <person name="Land M."/>
            <person name="Hauser L."/>
            <person name="Kyrpides N."/>
            <person name="Ivanova N."/>
            <person name="Pagani I."/>
            <person name="Imachi H."/>
            <person name="Tamaki H."/>
            <person name="Sekiguchi Y."/>
            <person name="Kamagata Y."/>
            <person name="Cadillo-Quiroz H."/>
            <person name="Zinder S."/>
            <person name="Liu W.-T."/>
            <person name="Woyke T."/>
        </authorList>
    </citation>
    <scope>NUCLEOTIDE SEQUENCE [LARGE SCALE GENOMIC DNA]</scope>
    <source>
        <strain evidence="5">DSM 22288 / NBRC 105244 / SMSP</strain>
    </source>
</reference>
<dbReference type="EMBL" id="CP003167">
    <property type="protein sequence ID" value="AGB01670.1"/>
    <property type="molecule type" value="Genomic_DNA"/>
</dbReference>
<keyword evidence="2" id="KW-0501">Molybdenum cofactor biosynthesis</keyword>
<dbReference type="CDD" id="cd00887">
    <property type="entry name" value="MoeA"/>
    <property type="match status" value="1"/>
</dbReference>
<dbReference type="Gene3D" id="2.170.190.11">
    <property type="entry name" value="Molybdopterin biosynthesis moea protein, domain 3"/>
    <property type="match status" value="1"/>
</dbReference>
<dbReference type="PANTHER" id="PTHR10192:SF5">
    <property type="entry name" value="GEPHYRIN"/>
    <property type="match status" value="1"/>
</dbReference>
<dbReference type="Proteomes" id="UP000010824">
    <property type="component" value="Chromosome"/>
</dbReference>
<dbReference type="SUPFAM" id="SSF53218">
    <property type="entry name" value="Molybdenum cofactor biosynthesis proteins"/>
    <property type="match status" value="1"/>
</dbReference>
<dbReference type="Gene3D" id="3.40.980.10">
    <property type="entry name" value="MoaB/Mog-like domain"/>
    <property type="match status" value="1"/>
</dbReference>
<dbReference type="Pfam" id="PF00994">
    <property type="entry name" value="MoCF_biosynth"/>
    <property type="match status" value="1"/>
</dbReference>
<dbReference type="InterPro" id="IPR038987">
    <property type="entry name" value="MoeA-like"/>
</dbReference>
<dbReference type="AlphaFoldDB" id="L0HCE4"/>
<evidence type="ECO:0000256" key="1">
    <source>
        <dbReference type="ARBA" id="ARBA00005046"/>
    </source>
</evidence>
<dbReference type="GeneID" id="14309282"/>
<name>L0HCE4_METFS</name>
<protein>
    <submittedName>
        <fullName evidence="4">Molybdenum cofactor synthesis domain protein</fullName>
    </submittedName>
</protein>
<dbReference type="RefSeq" id="WP_015284634.1">
    <property type="nucleotide sequence ID" value="NC_019943.1"/>
</dbReference>
<dbReference type="HOGENOM" id="CLU_010186_7_2_2"/>
<gene>
    <name evidence="4" type="ordered locus">Metfor_0609</name>
</gene>
<dbReference type="GO" id="GO:0061599">
    <property type="term" value="F:molybdopterin molybdotransferase activity"/>
    <property type="evidence" value="ECO:0007669"/>
    <property type="project" value="TreeGrafter"/>
</dbReference>
<keyword evidence="5" id="KW-1185">Reference proteome</keyword>
<comment type="pathway">
    <text evidence="1">Cofactor biosynthesis; molybdopterin biosynthesis.</text>
</comment>
<dbReference type="InterPro" id="IPR036425">
    <property type="entry name" value="MoaB/Mog-like_dom_sf"/>
</dbReference>
<dbReference type="InParanoid" id="L0HCE4"/>
<dbReference type="UniPathway" id="UPA00344"/>
<evidence type="ECO:0000313" key="4">
    <source>
        <dbReference type="EMBL" id="AGB01670.1"/>
    </source>
</evidence>
<dbReference type="GO" id="GO:0005829">
    <property type="term" value="C:cytosol"/>
    <property type="evidence" value="ECO:0007669"/>
    <property type="project" value="TreeGrafter"/>
</dbReference>
<dbReference type="PANTHER" id="PTHR10192">
    <property type="entry name" value="MOLYBDOPTERIN BIOSYNTHESIS PROTEIN"/>
    <property type="match status" value="1"/>
</dbReference>
<evidence type="ECO:0000259" key="3">
    <source>
        <dbReference type="SMART" id="SM00852"/>
    </source>
</evidence>
<accession>L0HCE4</accession>
<dbReference type="InterPro" id="IPR001453">
    <property type="entry name" value="MoaB/Mog_dom"/>
</dbReference>
<dbReference type="KEGG" id="mfo:Metfor_0609"/>
<dbReference type="SUPFAM" id="SSF63882">
    <property type="entry name" value="MoeA N-terminal region -like"/>
    <property type="match status" value="1"/>
</dbReference>
<dbReference type="InterPro" id="IPR036688">
    <property type="entry name" value="MoeA_C_domain_IV_sf"/>
</dbReference>
<organism evidence="4 5">
    <name type="scientific">Methanoregula formicica (strain DSM 22288 / NBRC 105244 / SMSP)</name>
    <dbReference type="NCBI Taxonomy" id="593750"/>
    <lineage>
        <taxon>Archaea</taxon>
        <taxon>Methanobacteriati</taxon>
        <taxon>Methanobacteriota</taxon>
        <taxon>Stenosarchaea group</taxon>
        <taxon>Methanomicrobia</taxon>
        <taxon>Methanomicrobiales</taxon>
        <taxon>Methanoregulaceae</taxon>
        <taxon>Methanoregula</taxon>
    </lineage>
</organism>
<dbReference type="InterPro" id="IPR005111">
    <property type="entry name" value="MoeA_C_domain_IV"/>
</dbReference>
<dbReference type="Pfam" id="PF03453">
    <property type="entry name" value="MoeA_N"/>
    <property type="match status" value="1"/>
</dbReference>
<dbReference type="SMART" id="SM00852">
    <property type="entry name" value="MoCF_biosynth"/>
    <property type="match status" value="1"/>
</dbReference>
<dbReference type="InterPro" id="IPR036135">
    <property type="entry name" value="MoeA_linker/N_sf"/>
</dbReference>
<dbReference type="Pfam" id="PF03454">
    <property type="entry name" value="MoeA_C"/>
    <property type="match status" value="1"/>
</dbReference>
<dbReference type="GO" id="GO:0006777">
    <property type="term" value="P:Mo-molybdopterin cofactor biosynthetic process"/>
    <property type="evidence" value="ECO:0007669"/>
    <property type="project" value="UniProtKB-KW"/>
</dbReference>
<dbReference type="OrthoDB" id="31371at2157"/>
<evidence type="ECO:0000256" key="2">
    <source>
        <dbReference type="ARBA" id="ARBA00023150"/>
    </source>
</evidence>
<proteinExistence type="predicted"/>
<reference evidence="4 5" key="2">
    <citation type="journal article" date="2014" name="Genome Announc.">
        <title>Complete Genome Sequence of Methanoregula formicica SMSPT, a Mesophilic Hydrogenotrophic Methanogen Isolated from a Methanogenic Upflow Anaerobic Sludge Blanket Reactor.</title>
        <authorList>
            <person name="Yamamoto K."/>
            <person name="Tamaki H."/>
            <person name="Cadillo-Quiroz H."/>
            <person name="Imachi H."/>
            <person name="Kyrpides N."/>
            <person name="Woyke T."/>
            <person name="Goodwin L."/>
            <person name="Zinder S.H."/>
            <person name="Kamagata Y."/>
            <person name="Liu W.T."/>
        </authorList>
    </citation>
    <scope>NUCLEOTIDE SEQUENCE [LARGE SCALE GENOMIC DNA]</scope>
    <source>
        <strain evidence="5">DSM 22288 / NBRC 105244 / SMSP</strain>
    </source>
</reference>
<evidence type="ECO:0000313" key="5">
    <source>
        <dbReference type="Proteomes" id="UP000010824"/>
    </source>
</evidence>
<dbReference type="Gene3D" id="3.90.105.10">
    <property type="entry name" value="Molybdopterin biosynthesis moea protein, domain 2"/>
    <property type="match status" value="1"/>
</dbReference>
<dbReference type="Gene3D" id="2.40.340.10">
    <property type="entry name" value="MoeA, C-terminal, domain IV"/>
    <property type="match status" value="1"/>
</dbReference>